<evidence type="ECO:0000256" key="4">
    <source>
        <dbReference type="PROSITE-ProRule" id="PRU00285"/>
    </source>
</evidence>
<evidence type="ECO:0000256" key="6">
    <source>
        <dbReference type="SAM" id="MobiDB-lite"/>
    </source>
</evidence>
<dbReference type="OMA" id="PRPAYEN"/>
<comment type="similarity">
    <text evidence="4 5">Belongs to the small heat shock protein (HSP20) family.</text>
</comment>
<protein>
    <recommendedName>
        <fullName evidence="8">SHSP domain-containing protein</fullName>
    </recommendedName>
</protein>
<keyword evidence="10" id="KW-1185">Reference proteome</keyword>
<dbReference type="GO" id="GO:0006952">
    <property type="term" value="P:defense response"/>
    <property type="evidence" value="ECO:0007669"/>
    <property type="project" value="UniProtKB-KW"/>
</dbReference>
<dbReference type="EMBL" id="KI630171">
    <property type="protein sequence ID" value="EYU46130.1"/>
    <property type="molecule type" value="Genomic_DNA"/>
</dbReference>
<dbReference type="PANTHER" id="PTHR43670:SF73">
    <property type="entry name" value="INACTIVE PROTEIN RESTRICTED TEV MOVEMENT 2-LIKE"/>
    <property type="match status" value="1"/>
</dbReference>
<dbReference type="GO" id="GO:0005886">
    <property type="term" value="C:plasma membrane"/>
    <property type="evidence" value="ECO:0007669"/>
    <property type="project" value="UniProtKB-SubCell"/>
</dbReference>
<evidence type="ECO:0000256" key="5">
    <source>
        <dbReference type="RuleBase" id="RU003616"/>
    </source>
</evidence>
<evidence type="ECO:0000256" key="1">
    <source>
        <dbReference type="ARBA" id="ARBA00004162"/>
    </source>
</evidence>
<reference evidence="9 10" key="1">
    <citation type="journal article" date="2013" name="Proc. Natl. Acad. Sci. U.S.A.">
        <title>Fine-scale variation in meiotic recombination in Mimulus inferred from population shotgun sequencing.</title>
        <authorList>
            <person name="Hellsten U."/>
            <person name="Wright K.M."/>
            <person name="Jenkins J."/>
            <person name="Shu S."/>
            <person name="Yuan Y."/>
            <person name="Wessler S.R."/>
            <person name="Schmutz J."/>
            <person name="Willis J.H."/>
            <person name="Rokhsar D.S."/>
        </authorList>
    </citation>
    <scope>NUCLEOTIDE SEQUENCE [LARGE SCALE GENOMIC DNA]</scope>
    <source>
        <strain evidence="10">cv. DUN x IM62</strain>
    </source>
</reference>
<dbReference type="Proteomes" id="UP000030748">
    <property type="component" value="Unassembled WGS sequence"/>
</dbReference>
<dbReference type="SUPFAM" id="SSF49764">
    <property type="entry name" value="HSP20-like chaperones"/>
    <property type="match status" value="1"/>
</dbReference>
<keyword evidence="2" id="KW-1003">Cell membrane</keyword>
<keyword evidence="7" id="KW-1133">Transmembrane helix</keyword>
<dbReference type="InterPro" id="IPR008978">
    <property type="entry name" value="HSP20-like_chaperone"/>
</dbReference>
<dbReference type="InterPro" id="IPR002068">
    <property type="entry name" value="A-crystallin/Hsp20_dom"/>
</dbReference>
<accession>A0A022S479</accession>
<sequence>MDAKIGAAATHMTNNFEPSFDWVREEECDTLLIYLPGFTKEQLRVQLTRTRILKISGARPLGDNKWSSFHKDFDVSENCDTNKITAKFEEGILYVRQPKVIVPAGDKEAKKIPPPPEKTTTPPQISQLPAPAVAEHSPPPPKVDQRQETAATPHEDFPEKSDRDNKDNVIKPANDGERSRSENASAKKDERKYAPEKNGKHGKIISGNNVGAEVVSPAAKLKKVRERSMMVMAVLFAFAFGMIVSNLGWFTRKTDN</sequence>
<evidence type="ECO:0000256" key="7">
    <source>
        <dbReference type="SAM" id="Phobius"/>
    </source>
</evidence>
<comment type="subcellular location">
    <subcellularLocation>
        <location evidence="1">Cell membrane</location>
        <topology evidence="1">Single-pass membrane protein</topology>
    </subcellularLocation>
</comment>
<keyword evidence="3" id="KW-0611">Plant defense</keyword>
<evidence type="ECO:0000313" key="10">
    <source>
        <dbReference type="Proteomes" id="UP000030748"/>
    </source>
</evidence>
<keyword evidence="7" id="KW-0472">Membrane</keyword>
<dbReference type="OrthoDB" id="1431247at2759"/>
<evidence type="ECO:0000313" key="9">
    <source>
        <dbReference type="EMBL" id="EYU46130.1"/>
    </source>
</evidence>
<evidence type="ECO:0000256" key="2">
    <source>
        <dbReference type="ARBA" id="ARBA00022475"/>
    </source>
</evidence>
<dbReference type="Gene3D" id="2.60.40.790">
    <property type="match status" value="1"/>
</dbReference>
<feature type="region of interest" description="Disordered" evidence="6">
    <location>
        <begin position="105"/>
        <end position="205"/>
    </location>
</feature>
<dbReference type="GO" id="GO:0034605">
    <property type="term" value="P:cellular response to heat"/>
    <property type="evidence" value="ECO:0000318"/>
    <property type="project" value="GO_Central"/>
</dbReference>
<evidence type="ECO:0000256" key="3">
    <source>
        <dbReference type="ARBA" id="ARBA00022821"/>
    </source>
</evidence>
<name>A0A022S479_ERYGU</name>
<organism evidence="9 10">
    <name type="scientific">Erythranthe guttata</name>
    <name type="common">Yellow monkey flower</name>
    <name type="synonym">Mimulus guttatus</name>
    <dbReference type="NCBI Taxonomy" id="4155"/>
    <lineage>
        <taxon>Eukaryota</taxon>
        <taxon>Viridiplantae</taxon>
        <taxon>Streptophyta</taxon>
        <taxon>Embryophyta</taxon>
        <taxon>Tracheophyta</taxon>
        <taxon>Spermatophyta</taxon>
        <taxon>Magnoliopsida</taxon>
        <taxon>eudicotyledons</taxon>
        <taxon>Gunneridae</taxon>
        <taxon>Pentapetalae</taxon>
        <taxon>asterids</taxon>
        <taxon>lamiids</taxon>
        <taxon>Lamiales</taxon>
        <taxon>Phrymaceae</taxon>
        <taxon>Erythranthe</taxon>
    </lineage>
</organism>
<dbReference type="CDD" id="cd06464">
    <property type="entry name" value="ACD_sHsps-like"/>
    <property type="match status" value="1"/>
</dbReference>
<proteinExistence type="inferred from homology"/>
<dbReference type="PROSITE" id="PS01031">
    <property type="entry name" value="SHSP"/>
    <property type="match status" value="1"/>
</dbReference>
<gene>
    <name evidence="9" type="ORF">MIMGU_mgv1a012257mg</name>
</gene>
<dbReference type="KEGG" id="egt:105957414"/>
<evidence type="ECO:0000259" key="8">
    <source>
        <dbReference type="PROSITE" id="PS01031"/>
    </source>
</evidence>
<feature type="transmembrane region" description="Helical" evidence="7">
    <location>
        <begin position="230"/>
        <end position="250"/>
    </location>
</feature>
<feature type="domain" description="SHSP" evidence="8">
    <location>
        <begin position="11"/>
        <end position="115"/>
    </location>
</feature>
<dbReference type="eggNOG" id="KOG0710">
    <property type="taxonomic scope" value="Eukaryota"/>
</dbReference>
<dbReference type="Pfam" id="PF00011">
    <property type="entry name" value="HSP20"/>
    <property type="match status" value="1"/>
</dbReference>
<dbReference type="PANTHER" id="PTHR43670">
    <property type="entry name" value="HEAT SHOCK PROTEIN 26"/>
    <property type="match status" value="1"/>
</dbReference>
<feature type="compositionally biased region" description="Basic and acidic residues" evidence="6">
    <location>
        <begin position="143"/>
        <end position="199"/>
    </location>
</feature>
<dbReference type="AlphaFoldDB" id="A0A022S479"/>
<dbReference type="STRING" id="4155.A0A022S479"/>
<keyword evidence="7" id="KW-0812">Transmembrane</keyword>
<dbReference type="PhylomeDB" id="A0A022S479"/>